<keyword evidence="1" id="KW-0805">Transcription regulation</keyword>
<accession>A0A3N3E649</accession>
<gene>
    <name evidence="5" type="ORF">EGH82_02240</name>
</gene>
<dbReference type="EMBL" id="RKIK01000003">
    <property type="protein sequence ID" value="ROV62221.1"/>
    <property type="molecule type" value="Genomic_DNA"/>
</dbReference>
<comment type="caution">
    <text evidence="5">The sequence shown here is derived from an EMBL/GenBank/DDBJ whole genome shotgun (WGS) entry which is preliminary data.</text>
</comment>
<dbReference type="PROSITE" id="PS50949">
    <property type="entry name" value="HTH_GNTR"/>
    <property type="match status" value="1"/>
</dbReference>
<protein>
    <submittedName>
        <fullName evidence="5">UTRA domain-containing protein</fullName>
    </submittedName>
</protein>
<dbReference type="SUPFAM" id="SSF64288">
    <property type="entry name" value="Chorismate lyase-like"/>
    <property type="match status" value="1"/>
</dbReference>
<evidence type="ECO:0000313" key="6">
    <source>
        <dbReference type="Proteomes" id="UP000278792"/>
    </source>
</evidence>
<dbReference type="GO" id="GO:0003700">
    <property type="term" value="F:DNA-binding transcription factor activity"/>
    <property type="evidence" value="ECO:0007669"/>
    <property type="project" value="InterPro"/>
</dbReference>
<dbReference type="Proteomes" id="UP000278792">
    <property type="component" value="Unassembled WGS sequence"/>
</dbReference>
<feature type="domain" description="HTH gntR-type" evidence="4">
    <location>
        <begin position="8"/>
        <end position="76"/>
    </location>
</feature>
<keyword evidence="3" id="KW-0804">Transcription</keyword>
<dbReference type="PANTHER" id="PTHR44846">
    <property type="entry name" value="MANNOSYL-D-GLYCERATE TRANSPORT/METABOLISM SYSTEM REPRESSOR MNGR-RELATED"/>
    <property type="match status" value="1"/>
</dbReference>
<dbReference type="PRINTS" id="PR00035">
    <property type="entry name" value="HTHGNTR"/>
</dbReference>
<dbReference type="SMART" id="SM00866">
    <property type="entry name" value="UTRA"/>
    <property type="match status" value="1"/>
</dbReference>
<dbReference type="SMART" id="SM00345">
    <property type="entry name" value="HTH_GNTR"/>
    <property type="match status" value="1"/>
</dbReference>
<evidence type="ECO:0000256" key="3">
    <source>
        <dbReference type="ARBA" id="ARBA00023163"/>
    </source>
</evidence>
<dbReference type="InterPro" id="IPR050679">
    <property type="entry name" value="Bact_HTH_transcr_reg"/>
</dbReference>
<organism evidence="5 6">
    <name type="scientific">Vibrio ponticus</name>
    <dbReference type="NCBI Taxonomy" id="265668"/>
    <lineage>
        <taxon>Bacteria</taxon>
        <taxon>Pseudomonadati</taxon>
        <taxon>Pseudomonadota</taxon>
        <taxon>Gammaproteobacteria</taxon>
        <taxon>Vibrionales</taxon>
        <taxon>Vibrionaceae</taxon>
        <taxon>Vibrio</taxon>
    </lineage>
</organism>
<dbReference type="InterPro" id="IPR036388">
    <property type="entry name" value="WH-like_DNA-bd_sf"/>
</dbReference>
<sequence>MKPLSRVNTQLAKIKADIRRQIAAGELLQGQKLLGERALSEQFGTTRITLKDALIALETEGLIYREERRGWYVSPPRICYNPLSRYHFQQMIHEQSRIADTKLLNVVKMPADGVYQEVLSVERGCSLLLIQRLRYIDGRAVLFVENVLKEHLFGGILCFDLTGSLTAIYRNQYGYQTQRSRFEVIPTSAPSHVAKALNLVEGQPVLKICRVNYKQDGELMDCEFEYWRPDAVKIQIDSERL</sequence>
<dbReference type="Pfam" id="PF07702">
    <property type="entry name" value="UTRA"/>
    <property type="match status" value="1"/>
</dbReference>
<reference evidence="5 6" key="1">
    <citation type="submission" date="2018-11" db="EMBL/GenBank/DDBJ databases">
        <title>Vibrio ponticus strain CAIM 1751 pathogenic for the snapper Lutjanus guttatus.</title>
        <authorList>
            <person name="Soto-Rodriguez S."/>
            <person name="Lozano-Olvera R."/>
            <person name="Gomez-Gil B."/>
        </authorList>
    </citation>
    <scope>NUCLEOTIDE SEQUENCE [LARGE SCALE GENOMIC DNA]</scope>
    <source>
        <strain evidence="5 6">CAIM 1751</strain>
    </source>
</reference>
<dbReference type="AlphaFoldDB" id="A0A3N3E649"/>
<dbReference type="InterPro" id="IPR011663">
    <property type="entry name" value="UTRA"/>
</dbReference>
<evidence type="ECO:0000256" key="2">
    <source>
        <dbReference type="ARBA" id="ARBA00023125"/>
    </source>
</evidence>
<dbReference type="Pfam" id="PF00392">
    <property type="entry name" value="GntR"/>
    <property type="match status" value="1"/>
</dbReference>
<evidence type="ECO:0000259" key="4">
    <source>
        <dbReference type="PROSITE" id="PS50949"/>
    </source>
</evidence>
<dbReference type="SUPFAM" id="SSF46785">
    <property type="entry name" value="Winged helix' DNA-binding domain"/>
    <property type="match status" value="1"/>
</dbReference>
<dbReference type="InterPro" id="IPR000524">
    <property type="entry name" value="Tscrpt_reg_HTH_GntR"/>
</dbReference>
<dbReference type="Gene3D" id="3.40.1410.10">
    <property type="entry name" value="Chorismate lyase-like"/>
    <property type="match status" value="1"/>
</dbReference>
<dbReference type="CDD" id="cd07377">
    <property type="entry name" value="WHTH_GntR"/>
    <property type="match status" value="1"/>
</dbReference>
<dbReference type="PANTHER" id="PTHR44846:SF7">
    <property type="entry name" value="TRANSCRIPTIONAL REGULATOR OF 2-AMINOETHYLPHOSPHONATE DEGRADATION OPERONS-RELATED"/>
    <property type="match status" value="1"/>
</dbReference>
<dbReference type="InterPro" id="IPR028978">
    <property type="entry name" value="Chorismate_lyase_/UTRA_dom_sf"/>
</dbReference>
<evidence type="ECO:0000313" key="5">
    <source>
        <dbReference type="EMBL" id="ROV62221.1"/>
    </source>
</evidence>
<dbReference type="Gene3D" id="1.10.10.10">
    <property type="entry name" value="Winged helix-like DNA-binding domain superfamily/Winged helix DNA-binding domain"/>
    <property type="match status" value="1"/>
</dbReference>
<dbReference type="GO" id="GO:0045892">
    <property type="term" value="P:negative regulation of DNA-templated transcription"/>
    <property type="evidence" value="ECO:0007669"/>
    <property type="project" value="TreeGrafter"/>
</dbReference>
<name>A0A3N3E649_9VIBR</name>
<dbReference type="GO" id="GO:0003677">
    <property type="term" value="F:DNA binding"/>
    <property type="evidence" value="ECO:0007669"/>
    <property type="project" value="UniProtKB-KW"/>
</dbReference>
<evidence type="ECO:0000256" key="1">
    <source>
        <dbReference type="ARBA" id="ARBA00023015"/>
    </source>
</evidence>
<keyword evidence="2" id="KW-0238">DNA-binding</keyword>
<proteinExistence type="predicted"/>
<dbReference type="InterPro" id="IPR036390">
    <property type="entry name" value="WH_DNA-bd_sf"/>
</dbReference>